<comment type="caution">
    <text evidence="10">The sequence shown here is derived from an EMBL/GenBank/DDBJ whole genome shotgun (WGS) entry which is preliminary data.</text>
</comment>
<dbReference type="GO" id="GO:0051213">
    <property type="term" value="F:dioxygenase activity"/>
    <property type="evidence" value="ECO:0007669"/>
    <property type="project" value="UniProtKB-KW"/>
</dbReference>
<dbReference type="InterPro" id="IPR026992">
    <property type="entry name" value="DIOX_N"/>
</dbReference>
<evidence type="ECO:0000256" key="2">
    <source>
        <dbReference type="ARBA" id="ARBA00008056"/>
    </source>
</evidence>
<sequence length="342" mass="39110">MTEKLVSSWFNVESLPEDYIFPEETRPGKFAVVSHRKTVPVIDLKKVSYQDRSDLVQQIIKASEEFGFFQVINHGVSMDLVDDTMNVMKEFFNLPAEEKASVYSVDPKQCCRLYTSSVNFDREKVHFWRDHLRHPCTPLEECMKSWPQKPTRYREVVREYSVELKKLGLRIMELICEGIGLDPRYCENELSKLVLLSVNHYPPCPDPSLALGLPKHADPNLITVLHQGDVYGLQVFKDGEWISVEPLPNALVINIGYQLKIISNGRLNSAEHRAVTNSIEARTSIALFISPSFDCIVEPAMGLVNESNPPLFRAFVFKEFLSHYTSNYGEAEAILKHFKLQA</sequence>
<keyword evidence="5 8" id="KW-0560">Oxidoreductase</keyword>
<keyword evidence="3 8" id="KW-0479">Metal-binding</keyword>
<dbReference type="GO" id="GO:0002229">
    <property type="term" value="P:defense response to oomycetes"/>
    <property type="evidence" value="ECO:0007669"/>
    <property type="project" value="UniProtKB-ARBA"/>
</dbReference>
<dbReference type="InterPro" id="IPR044861">
    <property type="entry name" value="IPNS-like_FE2OG_OXY"/>
</dbReference>
<dbReference type="AlphaFoldDB" id="A0AAN8VPB6"/>
<dbReference type="Proteomes" id="UP001370490">
    <property type="component" value="Unassembled WGS sequence"/>
</dbReference>
<dbReference type="Gene3D" id="2.60.120.330">
    <property type="entry name" value="B-lactam Antibiotic, Isopenicillin N Synthase, Chain"/>
    <property type="match status" value="1"/>
</dbReference>
<feature type="domain" description="Fe2OG dioxygenase" evidence="9">
    <location>
        <begin position="191"/>
        <end position="291"/>
    </location>
</feature>
<comment type="cofactor">
    <cofactor evidence="1">
        <name>L-ascorbate</name>
        <dbReference type="ChEBI" id="CHEBI:38290"/>
    </cofactor>
</comment>
<evidence type="ECO:0000256" key="6">
    <source>
        <dbReference type="ARBA" id="ARBA00023004"/>
    </source>
</evidence>
<dbReference type="PROSITE" id="PS51471">
    <property type="entry name" value="FE2OG_OXY"/>
    <property type="match status" value="1"/>
</dbReference>
<dbReference type="InterPro" id="IPR005123">
    <property type="entry name" value="Oxoglu/Fe-dep_dioxygenase_dom"/>
</dbReference>
<comment type="similarity">
    <text evidence="2 8">Belongs to the iron/ascorbate-dependent oxidoreductase family.</text>
</comment>
<keyword evidence="11" id="KW-1185">Reference proteome</keyword>
<dbReference type="InterPro" id="IPR027443">
    <property type="entry name" value="IPNS-like_sf"/>
</dbReference>
<protein>
    <submittedName>
        <fullName evidence="10">Non-hem dioxygenase N-terminal domain</fullName>
    </submittedName>
</protein>
<evidence type="ECO:0000256" key="1">
    <source>
        <dbReference type="ARBA" id="ARBA00001961"/>
    </source>
</evidence>
<evidence type="ECO:0000256" key="4">
    <source>
        <dbReference type="ARBA" id="ARBA00022964"/>
    </source>
</evidence>
<evidence type="ECO:0000256" key="5">
    <source>
        <dbReference type="ARBA" id="ARBA00023002"/>
    </source>
</evidence>
<gene>
    <name evidence="10" type="ORF">RJ641_031303</name>
</gene>
<dbReference type="InterPro" id="IPR050295">
    <property type="entry name" value="Plant_2OG-oxidoreductases"/>
</dbReference>
<comment type="catalytic activity">
    <reaction evidence="7">
        <text>salicylate + NADH + O2 + H(+) = 2,3-dihydroxybenzoate + NAD(+) + H2O</text>
        <dbReference type="Rhea" id="RHEA:51792"/>
        <dbReference type="ChEBI" id="CHEBI:15377"/>
        <dbReference type="ChEBI" id="CHEBI:15378"/>
        <dbReference type="ChEBI" id="CHEBI:15379"/>
        <dbReference type="ChEBI" id="CHEBI:30762"/>
        <dbReference type="ChEBI" id="CHEBI:36654"/>
        <dbReference type="ChEBI" id="CHEBI:57540"/>
        <dbReference type="ChEBI" id="CHEBI:57945"/>
    </reaction>
</comment>
<evidence type="ECO:0000259" key="9">
    <source>
        <dbReference type="PROSITE" id="PS51471"/>
    </source>
</evidence>
<keyword evidence="4 10" id="KW-0223">Dioxygenase</keyword>
<name>A0AAN8VPB6_9MAGN</name>
<dbReference type="SUPFAM" id="SSF51197">
    <property type="entry name" value="Clavaminate synthase-like"/>
    <property type="match status" value="1"/>
</dbReference>
<evidence type="ECO:0000313" key="10">
    <source>
        <dbReference type="EMBL" id="KAK6937795.1"/>
    </source>
</evidence>
<keyword evidence="6 8" id="KW-0408">Iron</keyword>
<evidence type="ECO:0000256" key="8">
    <source>
        <dbReference type="RuleBase" id="RU003682"/>
    </source>
</evidence>
<dbReference type="PANTHER" id="PTHR47991">
    <property type="entry name" value="OXOGLUTARATE/IRON-DEPENDENT DIOXYGENASE"/>
    <property type="match status" value="1"/>
</dbReference>
<evidence type="ECO:0000256" key="3">
    <source>
        <dbReference type="ARBA" id="ARBA00022723"/>
    </source>
</evidence>
<evidence type="ECO:0000313" key="11">
    <source>
        <dbReference type="Proteomes" id="UP001370490"/>
    </source>
</evidence>
<proteinExistence type="inferred from homology"/>
<reference evidence="10 11" key="1">
    <citation type="submission" date="2023-12" db="EMBL/GenBank/DDBJ databases">
        <title>A high-quality genome assembly for Dillenia turbinata (Dilleniales).</title>
        <authorList>
            <person name="Chanderbali A."/>
        </authorList>
    </citation>
    <scope>NUCLEOTIDE SEQUENCE [LARGE SCALE GENOMIC DNA]</scope>
    <source>
        <strain evidence="10">LSX21</strain>
        <tissue evidence="10">Leaf</tissue>
    </source>
</reference>
<dbReference type="GO" id="GO:0046872">
    <property type="term" value="F:metal ion binding"/>
    <property type="evidence" value="ECO:0007669"/>
    <property type="project" value="UniProtKB-KW"/>
</dbReference>
<dbReference type="EMBL" id="JBAMMX010000006">
    <property type="protein sequence ID" value="KAK6937795.1"/>
    <property type="molecule type" value="Genomic_DNA"/>
</dbReference>
<evidence type="ECO:0000256" key="7">
    <source>
        <dbReference type="ARBA" id="ARBA00052233"/>
    </source>
</evidence>
<dbReference type="Pfam" id="PF14226">
    <property type="entry name" value="DIOX_N"/>
    <property type="match status" value="1"/>
</dbReference>
<accession>A0AAN8VPB6</accession>
<dbReference type="Pfam" id="PF03171">
    <property type="entry name" value="2OG-FeII_Oxy"/>
    <property type="match status" value="1"/>
</dbReference>
<organism evidence="10 11">
    <name type="scientific">Dillenia turbinata</name>
    <dbReference type="NCBI Taxonomy" id="194707"/>
    <lineage>
        <taxon>Eukaryota</taxon>
        <taxon>Viridiplantae</taxon>
        <taxon>Streptophyta</taxon>
        <taxon>Embryophyta</taxon>
        <taxon>Tracheophyta</taxon>
        <taxon>Spermatophyta</taxon>
        <taxon>Magnoliopsida</taxon>
        <taxon>eudicotyledons</taxon>
        <taxon>Gunneridae</taxon>
        <taxon>Pentapetalae</taxon>
        <taxon>Dilleniales</taxon>
        <taxon>Dilleniaceae</taxon>
        <taxon>Dillenia</taxon>
    </lineage>
</organism>
<dbReference type="FunFam" id="2.60.120.330:FF:000007">
    <property type="entry name" value="Protein DMR6-like oxygenase 2"/>
    <property type="match status" value="1"/>
</dbReference>